<keyword evidence="1" id="KW-0175">Coiled coil</keyword>
<feature type="region of interest" description="Disordered" evidence="2">
    <location>
        <begin position="244"/>
        <end position="285"/>
    </location>
</feature>
<dbReference type="GO" id="GO:0004519">
    <property type="term" value="F:endonuclease activity"/>
    <property type="evidence" value="ECO:0007669"/>
    <property type="project" value="UniProtKB-KW"/>
</dbReference>
<protein>
    <submittedName>
        <fullName evidence="5">DNA/RNA non-specific endonuclease</fullName>
    </submittedName>
</protein>
<sequence>MTGRKRRRAARPGRGALRIACVLLAAALAPVAGPAARARADTGVAAVAARPGTVTALSPPADIEAASAALVREVEDYNRREAETARQAAKLVAEAEQITKESAAWNKEADTYNGKDSAVGKEIDAFNARSRDLDARIAAHNGRQSTFELPREAAASAAYRAEADALNAEKAALEAEQSTIRGEQSQLDEEEARLGAGKERLTSAMTAHNAQVSALQRDEQQLESRGRDLLQQMATAVQSLADNPPDAAAAMDQGGDAAGPPQQSDRSAGQGADDPAEGGDSASRLPQQAALRAYAERTGATVDMRPGTAFLSPGAIAALPASQAAPLTSPAVSYDGLVRNGNGTYTALEVQTPGAASPARAALTAATGRGRTTTVTIRGKKYVIAHVTPVPAVAVPAPAAGATPSPTSGGKADCVAHPRGVVSGGGWILNTSENVDHVNKEISPRGGPGTRAGEAQACLAAPLGTDGTEAGGDITGWQDATAKAPAGSLARCHLIARQLGGKGDRQSWSNLFPCRQLGANITSYGMRPYETLVAKAVQRVGAYAALPAGAAVKYVVNPLYKDDTSTIPWAVSMTAMIQLPDGATWPLFFADTVENVPEGGGANLGN</sequence>
<dbReference type="Gene3D" id="3.40.570.10">
    <property type="entry name" value="Extracellular Endonuclease, subunit A"/>
    <property type="match status" value="1"/>
</dbReference>
<feature type="signal peptide" evidence="3">
    <location>
        <begin position="1"/>
        <end position="40"/>
    </location>
</feature>
<keyword evidence="6" id="KW-1185">Reference proteome</keyword>
<dbReference type="EMBL" id="JBHTAJ010000022">
    <property type="protein sequence ID" value="MFC7180703.1"/>
    <property type="molecule type" value="Genomic_DNA"/>
</dbReference>
<gene>
    <name evidence="5" type="ORF">ACFQMG_14185</name>
</gene>
<feature type="domain" description="Type VII secretion system protein EssD-like" evidence="4">
    <location>
        <begin position="451"/>
        <end position="577"/>
    </location>
</feature>
<proteinExistence type="predicted"/>
<dbReference type="RefSeq" id="WP_380231196.1">
    <property type="nucleotide sequence ID" value="NZ_JBHSVH010000002.1"/>
</dbReference>
<keyword evidence="5" id="KW-0255">Endonuclease</keyword>
<dbReference type="InterPro" id="IPR044927">
    <property type="entry name" value="Endonuclea_NS_2"/>
</dbReference>
<keyword evidence="5" id="KW-0378">Hydrolase</keyword>
<reference evidence="6" key="1">
    <citation type="journal article" date="2019" name="Int. J. Syst. Evol. Microbiol.">
        <title>The Global Catalogue of Microorganisms (GCM) 10K type strain sequencing project: providing services to taxonomists for standard genome sequencing and annotation.</title>
        <authorList>
            <consortium name="The Broad Institute Genomics Platform"/>
            <consortium name="The Broad Institute Genome Sequencing Center for Infectious Disease"/>
            <person name="Wu L."/>
            <person name="Ma J."/>
        </authorList>
    </citation>
    <scope>NUCLEOTIDE SEQUENCE [LARGE SCALE GENOMIC DNA]</scope>
    <source>
        <strain evidence="6">CGMCC 1.12859</strain>
    </source>
</reference>
<dbReference type="Pfam" id="PF13930">
    <property type="entry name" value="Endonuclea_NS_2"/>
    <property type="match status" value="1"/>
</dbReference>
<evidence type="ECO:0000256" key="3">
    <source>
        <dbReference type="SAM" id="SignalP"/>
    </source>
</evidence>
<keyword evidence="3" id="KW-0732">Signal</keyword>
<keyword evidence="5" id="KW-0540">Nuclease</keyword>
<feature type="coiled-coil region" evidence="1">
    <location>
        <begin position="156"/>
        <end position="232"/>
    </location>
</feature>
<dbReference type="Proteomes" id="UP001596435">
    <property type="component" value="Unassembled WGS sequence"/>
</dbReference>
<evidence type="ECO:0000256" key="2">
    <source>
        <dbReference type="SAM" id="MobiDB-lite"/>
    </source>
</evidence>
<dbReference type="InterPro" id="IPR044929">
    <property type="entry name" value="DNA/RNA_non-sp_Endonuclease_sf"/>
</dbReference>
<comment type="caution">
    <text evidence="5">The sequence shown here is derived from an EMBL/GenBank/DDBJ whole genome shotgun (WGS) entry which is preliminary data.</text>
</comment>
<evidence type="ECO:0000259" key="4">
    <source>
        <dbReference type="Pfam" id="PF13930"/>
    </source>
</evidence>
<accession>A0ABW2FWR6</accession>
<name>A0ABW2FWR6_9ACTN</name>
<evidence type="ECO:0000313" key="5">
    <source>
        <dbReference type="EMBL" id="MFC7180703.1"/>
    </source>
</evidence>
<evidence type="ECO:0000256" key="1">
    <source>
        <dbReference type="SAM" id="Coils"/>
    </source>
</evidence>
<feature type="chain" id="PRO_5045968105" evidence="3">
    <location>
        <begin position="41"/>
        <end position="606"/>
    </location>
</feature>
<feature type="compositionally biased region" description="Low complexity" evidence="2">
    <location>
        <begin position="244"/>
        <end position="261"/>
    </location>
</feature>
<organism evidence="5 6">
    <name type="scientific">Kitasatospora paranensis</name>
    <dbReference type="NCBI Taxonomy" id="258053"/>
    <lineage>
        <taxon>Bacteria</taxon>
        <taxon>Bacillati</taxon>
        <taxon>Actinomycetota</taxon>
        <taxon>Actinomycetes</taxon>
        <taxon>Kitasatosporales</taxon>
        <taxon>Streptomycetaceae</taxon>
        <taxon>Kitasatospora</taxon>
    </lineage>
</organism>
<evidence type="ECO:0000313" key="6">
    <source>
        <dbReference type="Proteomes" id="UP001596435"/>
    </source>
</evidence>